<evidence type="ECO:0000313" key="3">
    <source>
        <dbReference type="Proteomes" id="UP001501035"/>
    </source>
</evidence>
<evidence type="ECO:0000313" key="2">
    <source>
        <dbReference type="EMBL" id="GAA3044224.1"/>
    </source>
</evidence>
<dbReference type="Proteomes" id="UP001501035">
    <property type="component" value="Unassembled WGS sequence"/>
</dbReference>
<feature type="transmembrane region" description="Helical" evidence="1">
    <location>
        <begin position="63"/>
        <end position="86"/>
    </location>
</feature>
<keyword evidence="1" id="KW-0472">Membrane</keyword>
<sequence>MSAAGLIVIGVILFGMIVGGLAQLILGTAKVTTIDWSLAFFSGIAGSFVGGLLHSLITGQGFAIRPIGLIWSLVGAIIVTAGYVWYRKRAVAK</sequence>
<dbReference type="RefSeq" id="WP_344716855.1">
    <property type="nucleotide sequence ID" value="NZ_BAAAVS010000052.1"/>
</dbReference>
<dbReference type="EMBL" id="BAAAVS010000052">
    <property type="protein sequence ID" value="GAA3044224.1"/>
    <property type="molecule type" value="Genomic_DNA"/>
</dbReference>
<protein>
    <recommendedName>
        <fullName evidence="4">GlsB/YeaQ/YmgE family stress response membrane protein</fullName>
    </recommendedName>
</protein>
<comment type="caution">
    <text evidence="2">The sequence shown here is derived from an EMBL/GenBank/DDBJ whole genome shotgun (WGS) entry which is preliminary data.</text>
</comment>
<gene>
    <name evidence="2" type="ORF">GCM10010528_24520</name>
</gene>
<reference evidence="3" key="1">
    <citation type="journal article" date="2019" name="Int. J. Syst. Evol. Microbiol.">
        <title>The Global Catalogue of Microorganisms (GCM) 10K type strain sequencing project: providing services to taxonomists for standard genome sequencing and annotation.</title>
        <authorList>
            <consortium name="The Broad Institute Genomics Platform"/>
            <consortium name="The Broad Institute Genome Sequencing Center for Infectious Disease"/>
            <person name="Wu L."/>
            <person name="Ma J."/>
        </authorList>
    </citation>
    <scope>NUCLEOTIDE SEQUENCE [LARGE SCALE GENOMIC DNA]</scope>
    <source>
        <strain evidence="3">JCM 14234</strain>
    </source>
</reference>
<feature type="transmembrane region" description="Helical" evidence="1">
    <location>
        <begin position="6"/>
        <end position="26"/>
    </location>
</feature>
<keyword evidence="1" id="KW-1133">Transmembrane helix</keyword>
<proteinExistence type="predicted"/>
<keyword evidence="3" id="KW-1185">Reference proteome</keyword>
<feature type="transmembrane region" description="Helical" evidence="1">
    <location>
        <begin position="38"/>
        <end position="57"/>
    </location>
</feature>
<organism evidence="2 3">
    <name type="scientific">Gordonia defluvii</name>
    <dbReference type="NCBI Taxonomy" id="283718"/>
    <lineage>
        <taxon>Bacteria</taxon>
        <taxon>Bacillati</taxon>
        <taxon>Actinomycetota</taxon>
        <taxon>Actinomycetes</taxon>
        <taxon>Mycobacteriales</taxon>
        <taxon>Gordoniaceae</taxon>
        <taxon>Gordonia</taxon>
    </lineage>
</organism>
<evidence type="ECO:0008006" key="4">
    <source>
        <dbReference type="Google" id="ProtNLM"/>
    </source>
</evidence>
<name>A0ABP6LHY5_9ACTN</name>
<accession>A0ABP6LHY5</accession>
<evidence type="ECO:0000256" key="1">
    <source>
        <dbReference type="SAM" id="Phobius"/>
    </source>
</evidence>
<keyword evidence="1" id="KW-0812">Transmembrane</keyword>